<name>A0ACC2QZZ6_9NEOP</name>
<evidence type="ECO:0000313" key="2">
    <source>
        <dbReference type="Proteomes" id="UP001231649"/>
    </source>
</evidence>
<organism evidence="1 2">
    <name type="scientific">Mythimna loreyi</name>
    <dbReference type="NCBI Taxonomy" id="667449"/>
    <lineage>
        <taxon>Eukaryota</taxon>
        <taxon>Metazoa</taxon>
        <taxon>Ecdysozoa</taxon>
        <taxon>Arthropoda</taxon>
        <taxon>Hexapoda</taxon>
        <taxon>Insecta</taxon>
        <taxon>Pterygota</taxon>
        <taxon>Neoptera</taxon>
        <taxon>Endopterygota</taxon>
        <taxon>Lepidoptera</taxon>
        <taxon>Glossata</taxon>
        <taxon>Ditrysia</taxon>
        <taxon>Noctuoidea</taxon>
        <taxon>Noctuidae</taxon>
        <taxon>Noctuinae</taxon>
        <taxon>Hadenini</taxon>
        <taxon>Mythimna</taxon>
    </lineage>
</organism>
<reference evidence="1" key="1">
    <citation type="submission" date="2023-03" db="EMBL/GenBank/DDBJ databases">
        <title>Chromosome-level genomes of two armyworms, Mythimna separata and Mythimna loreyi, provide insights into the biosynthesis and reception of sex pheromones.</title>
        <authorList>
            <person name="Zhao H."/>
        </authorList>
    </citation>
    <scope>NUCLEOTIDE SEQUENCE</scope>
    <source>
        <strain evidence="1">BeijingLab</strain>
    </source>
</reference>
<proteinExistence type="predicted"/>
<comment type="caution">
    <text evidence="1">The sequence shown here is derived from an EMBL/GenBank/DDBJ whole genome shotgun (WGS) entry which is preliminary data.</text>
</comment>
<dbReference type="EMBL" id="CM056783">
    <property type="protein sequence ID" value="KAJ8726749.1"/>
    <property type="molecule type" value="Genomic_DNA"/>
</dbReference>
<gene>
    <name evidence="1" type="ORF">PYW08_015146</name>
</gene>
<keyword evidence="2" id="KW-1185">Reference proteome</keyword>
<accession>A0ACC2QZZ6</accession>
<evidence type="ECO:0000313" key="1">
    <source>
        <dbReference type="EMBL" id="KAJ8726749.1"/>
    </source>
</evidence>
<dbReference type="Proteomes" id="UP001231649">
    <property type="component" value="Chromosome 7"/>
</dbReference>
<sequence>MSVRRSPPPTLHNAPTTPVSQKSANIQSADAEATIGNSVSVSLSEPNLHQLTMNVTERKKRKFDGDDINSFMCSLKEMFDTLSNEQNERFQDLLISVNSLREQNAELTKSVETMSHKYDEILSRIKLLEDTKKEDTRYIKSLEQKIDNLERKTRASGIEIRNIPKMKPDKSETKSDLCLIAQQMGKTLNISIQDSDIKDIYRITAKDSSNPIITEFTSVLMKEKVLAAVKAFNKTKQKGEKLNTTHFIKTDTVKPVFVAETLTQKTQKIFYLARAFQKDYGYDFCWTSRGIVYLRKNTGSAQIKIEFEADLEKLKTVK</sequence>
<protein>
    <submittedName>
        <fullName evidence="1">Uncharacterized protein</fullName>
    </submittedName>
</protein>